<feature type="compositionally biased region" description="Low complexity" evidence="1">
    <location>
        <begin position="32"/>
        <end position="41"/>
    </location>
</feature>
<name>A0AAN6FZU9_9PEZI</name>
<feature type="compositionally biased region" description="Low complexity" evidence="1">
    <location>
        <begin position="75"/>
        <end position="89"/>
    </location>
</feature>
<evidence type="ECO:0000313" key="2">
    <source>
        <dbReference type="EMBL" id="KAK0326499.1"/>
    </source>
</evidence>
<sequence length="255" mass="27444">MSAVGRAISKSRRDGHAVCYGELGDYISRSTSLASASASSSLQIPAPINSQPTNTSTAMSAPTESRTSSKTAVNSSRTSETSTPTPATTWGPRLSVPTPAARPTTPSRLNNISNASSTHLHTPKRRPTDKYTQVAAELPALFLSHSTYPDQPSIVGDALLELRSWFLERPANMVQLAKTLRSADLLTPINFTSQTQIGWNLAAADVDGHIRGFEREPEVMRAVGACVVEAWAELGHALVERDELCGEEVRRCCVQ</sequence>
<evidence type="ECO:0000256" key="1">
    <source>
        <dbReference type="SAM" id="MobiDB-lite"/>
    </source>
</evidence>
<proteinExistence type="predicted"/>
<feature type="compositionally biased region" description="Polar residues" evidence="1">
    <location>
        <begin position="48"/>
        <end position="74"/>
    </location>
</feature>
<organism evidence="2 3">
    <name type="scientific">Friedmanniomyces endolithicus</name>
    <dbReference type="NCBI Taxonomy" id="329885"/>
    <lineage>
        <taxon>Eukaryota</taxon>
        <taxon>Fungi</taxon>
        <taxon>Dikarya</taxon>
        <taxon>Ascomycota</taxon>
        <taxon>Pezizomycotina</taxon>
        <taxon>Dothideomycetes</taxon>
        <taxon>Dothideomycetidae</taxon>
        <taxon>Mycosphaerellales</taxon>
        <taxon>Teratosphaeriaceae</taxon>
        <taxon>Friedmanniomyces</taxon>
    </lineage>
</organism>
<feature type="region of interest" description="Disordered" evidence="1">
    <location>
        <begin position="32"/>
        <end position="130"/>
    </location>
</feature>
<feature type="compositionally biased region" description="Polar residues" evidence="1">
    <location>
        <begin position="107"/>
        <end position="120"/>
    </location>
</feature>
<evidence type="ECO:0000313" key="3">
    <source>
        <dbReference type="Proteomes" id="UP001168146"/>
    </source>
</evidence>
<dbReference type="Proteomes" id="UP001168146">
    <property type="component" value="Unassembled WGS sequence"/>
</dbReference>
<comment type="caution">
    <text evidence="2">The sequence shown here is derived from an EMBL/GenBank/DDBJ whole genome shotgun (WGS) entry which is preliminary data.</text>
</comment>
<dbReference type="EMBL" id="JASUXU010000004">
    <property type="protein sequence ID" value="KAK0326499.1"/>
    <property type="molecule type" value="Genomic_DNA"/>
</dbReference>
<reference evidence="2" key="1">
    <citation type="submission" date="2021-12" db="EMBL/GenBank/DDBJ databases">
        <title>Black yeast isolated from Biological Soil Crust.</title>
        <authorList>
            <person name="Kurbessoian T."/>
        </authorList>
    </citation>
    <scope>NUCLEOTIDE SEQUENCE</scope>
    <source>
        <strain evidence="2">CCFEE 5208</strain>
    </source>
</reference>
<dbReference type="AlphaFoldDB" id="A0AAN6FZU9"/>
<feature type="compositionally biased region" description="Low complexity" evidence="1">
    <location>
        <begin position="97"/>
        <end position="106"/>
    </location>
</feature>
<accession>A0AAN6FZU9</accession>
<gene>
    <name evidence="2" type="ORF">LTR82_002341</name>
</gene>
<protein>
    <submittedName>
        <fullName evidence="2">Uncharacterized protein</fullName>
    </submittedName>
</protein>